<proteinExistence type="predicted"/>
<dbReference type="EMBL" id="CP097502">
    <property type="protein sequence ID" value="URD74323.1"/>
    <property type="molecule type" value="Genomic_DNA"/>
</dbReference>
<evidence type="ECO:0000256" key="1">
    <source>
        <dbReference type="SAM" id="MobiDB-lite"/>
    </source>
</evidence>
<evidence type="ECO:0000313" key="2">
    <source>
        <dbReference type="EMBL" id="URD74323.1"/>
    </source>
</evidence>
<name>A0A9E7JAS5_9LILI</name>
<organism evidence="2 3">
    <name type="scientific">Musa troglodytarum</name>
    <name type="common">fe'i banana</name>
    <dbReference type="NCBI Taxonomy" id="320322"/>
    <lineage>
        <taxon>Eukaryota</taxon>
        <taxon>Viridiplantae</taxon>
        <taxon>Streptophyta</taxon>
        <taxon>Embryophyta</taxon>
        <taxon>Tracheophyta</taxon>
        <taxon>Spermatophyta</taxon>
        <taxon>Magnoliopsida</taxon>
        <taxon>Liliopsida</taxon>
        <taxon>Zingiberales</taxon>
        <taxon>Musaceae</taxon>
        <taxon>Musa</taxon>
    </lineage>
</organism>
<protein>
    <submittedName>
        <fullName evidence="2">Uncharacterized protein</fullName>
    </submittedName>
</protein>
<feature type="region of interest" description="Disordered" evidence="1">
    <location>
        <begin position="131"/>
        <end position="154"/>
    </location>
</feature>
<dbReference type="AlphaFoldDB" id="A0A9E7JAS5"/>
<evidence type="ECO:0000313" key="3">
    <source>
        <dbReference type="Proteomes" id="UP001055439"/>
    </source>
</evidence>
<keyword evidence="3" id="KW-1185">Reference proteome</keyword>
<accession>A0A9E7JAS5</accession>
<dbReference type="Proteomes" id="UP001055439">
    <property type="component" value="Chromosome 1"/>
</dbReference>
<gene>
    <name evidence="2" type="ORF">MUK42_37723</name>
</gene>
<sequence length="172" mass="20122">MAVRLKGGKGDGTYGRFASYKYNSSSTIIIPSPKVEMVQFGESIEHGIRQVEIFQRWEKSFMLKSKYFKYLFLQRRIYLVDAYSFLVKNTSHDCVYVWVWVSRSSLVTWPWCGRRPHLSTHAAFAWPKKKTRHGSLASMQPLTPPPRHDPHRRRREAIRPFRKLPLPAAAID</sequence>
<reference evidence="2" key="1">
    <citation type="submission" date="2022-05" db="EMBL/GenBank/DDBJ databases">
        <title>The Musa troglodytarum L. genome provides insights into the mechanism of non-climacteric behaviour and enrichment of carotenoids.</title>
        <authorList>
            <person name="Wang J."/>
        </authorList>
    </citation>
    <scope>NUCLEOTIDE SEQUENCE</scope>
    <source>
        <tissue evidence="2">Leaf</tissue>
    </source>
</reference>